<reference evidence="1 2" key="1">
    <citation type="submission" date="2022-04" db="EMBL/GenBank/DDBJ databases">
        <authorList>
            <person name="Huq M.A."/>
        </authorList>
    </citation>
    <scope>NUCLEOTIDE SEQUENCE [LARGE SCALE GENOMIC DNA]</scope>
    <source>
        <strain evidence="1 2">MAH-33</strain>
    </source>
</reference>
<evidence type="ECO:0000313" key="2">
    <source>
        <dbReference type="Proteomes" id="UP001203512"/>
    </source>
</evidence>
<name>A0ABT0E278_9SPHN</name>
<dbReference type="Proteomes" id="UP001203512">
    <property type="component" value="Unassembled WGS sequence"/>
</dbReference>
<accession>A0ABT0E278</accession>
<organism evidence="1 2">
    <name type="scientific">Sphingobium agri</name>
    <dbReference type="NCBI Taxonomy" id="2933566"/>
    <lineage>
        <taxon>Bacteria</taxon>
        <taxon>Pseudomonadati</taxon>
        <taxon>Pseudomonadota</taxon>
        <taxon>Alphaproteobacteria</taxon>
        <taxon>Sphingomonadales</taxon>
        <taxon>Sphingomonadaceae</taxon>
        <taxon>Sphingobium</taxon>
    </lineage>
</organism>
<proteinExistence type="predicted"/>
<dbReference type="EMBL" id="JALKHS010000021">
    <property type="protein sequence ID" value="MCK0533479.1"/>
    <property type="molecule type" value="Genomic_DNA"/>
</dbReference>
<comment type="caution">
    <text evidence="1">The sequence shown here is derived from an EMBL/GenBank/DDBJ whole genome shotgun (WGS) entry which is preliminary data.</text>
</comment>
<gene>
    <name evidence="1" type="ORF">MU848_17960</name>
</gene>
<keyword evidence="2" id="KW-1185">Reference proteome</keyword>
<dbReference type="RefSeq" id="WP_201514935.1">
    <property type="nucleotide sequence ID" value="NZ_JALKHS010000021.1"/>
</dbReference>
<evidence type="ECO:0000313" key="1">
    <source>
        <dbReference type="EMBL" id="MCK0533479.1"/>
    </source>
</evidence>
<sequence>MALHPQIAALAAQLEDLAAFLRSRGDRKWSGRVELCAHLVADSNFTGVDHFLRLFEGDDSLEHLVLGDPASDNRLDELRKVTRALAQRLAREEGAAD</sequence>
<protein>
    <submittedName>
        <fullName evidence="1">Uncharacterized protein</fullName>
    </submittedName>
</protein>